<dbReference type="InterPro" id="IPR024760">
    <property type="entry name" value="HTH_dom_conjug_TS-like"/>
</dbReference>
<sequence>MNETDFKILFEYAQSGDTKAMEELIKMFMPVLCKNSFINGNLDKDCLQELTIKFIKSVQKFKFRETESNFCLI</sequence>
<evidence type="ECO:0000313" key="2">
    <source>
        <dbReference type="EMBL" id="VDC18085.1"/>
    </source>
</evidence>
<dbReference type="GO" id="GO:0006352">
    <property type="term" value="P:DNA-templated transcription initiation"/>
    <property type="evidence" value="ECO:0007669"/>
    <property type="project" value="InterPro"/>
</dbReference>
<dbReference type="Proteomes" id="UP000270468">
    <property type="component" value="Unassembled WGS sequence"/>
</dbReference>
<feature type="domain" description="Helix-turn-helix conjugative transposon-like" evidence="1">
    <location>
        <begin position="10"/>
        <end position="62"/>
    </location>
</feature>
<dbReference type="Pfam" id="PF12645">
    <property type="entry name" value="HTH_16"/>
    <property type="match status" value="1"/>
</dbReference>
<dbReference type="SUPFAM" id="SSF88946">
    <property type="entry name" value="Sigma2 domain of RNA polymerase sigma factors"/>
    <property type="match status" value="1"/>
</dbReference>
<accession>A0A3P5WF52</accession>
<gene>
    <name evidence="2" type="ORF">FILTAD_00022</name>
</gene>
<reference evidence="2 3" key="1">
    <citation type="submission" date="2018-11" db="EMBL/GenBank/DDBJ databases">
        <authorList>
            <person name="Criscuolo A."/>
        </authorList>
    </citation>
    <scope>NUCLEOTIDE SEQUENCE [LARGE SCALE GENOMIC DNA]</scope>
    <source>
        <strain evidence="2">ATB-66</strain>
    </source>
</reference>
<keyword evidence="3" id="KW-1185">Reference proteome</keyword>
<evidence type="ECO:0000313" key="3">
    <source>
        <dbReference type="Proteomes" id="UP000270468"/>
    </source>
</evidence>
<dbReference type="InterPro" id="IPR013325">
    <property type="entry name" value="RNA_pol_sigma_r2"/>
</dbReference>
<dbReference type="EMBL" id="UXAV01000008">
    <property type="protein sequence ID" value="VDC18085.1"/>
    <property type="molecule type" value="Genomic_DNA"/>
</dbReference>
<organism evidence="2 3">
    <name type="scientific">Filibacter tadaridae</name>
    <dbReference type="NCBI Taxonomy" id="2483811"/>
    <lineage>
        <taxon>Bacteria</taxon>
        <taxon>Bacillati</taxon>
        <taxon>Bacillota</taxon>
        <taxon>Bacilli</taxon>
        <taxon>Bacillales</taxon>
        <taxon>Caryophanaceae</taxon>
        <taxon>Filibacter</taxon>
    </lineage>
</organism>
<evidence type="ECO:0000259" key="1">
    <source>
        <dbReference type="Pfam" id="PF12645"/>
    </source>
</evidence>
<protein>
    <submittedName>
        <fullName evidence="2">RNA polymerase factor sigma-70</fullName>
    </submittedName>
</protein>
<dbReference type="GO" id="GO:0003700">
    <property type="term" value="F:DNA-binding transcription factor activity"/>
    <property type="evidence" value="ECO:0007669"/>
    <property type="project" value="InterPro"/>
</dbReference>
<dbReference type="OrthoDB" id="1856222at2"/>
<name>A0A3P5WF52_9BACL</name>
<proteinExistence type="predicted"/>
<dbReference type="AlphaFoldDB" id="A0A3P5WF52"/>
<dbReference type="RefSeq" id="WP_124068484.1">
    <property type="nucleotide sequence ID" value="NZ_CBCRXF010000030.1"/>
</dbReference>